<name>A0AAU8IC71_9BACL</name>
<dbReference type="EMBL" id="CP159510">
    <property type="protein sequence ID" value="XCJ15895.1"/>
    <property type="molecule type" value="Genomic_DNA"/>
</dbReference>
<organism evidence="5">
    <name type="scientific">Sporolactobacillus sp. Y61</name>
    <dbReference type="NCBI Taxonomy" id="3160863"/>
    <lineage>
        <taxon>Bacteria</taxon>
        <taxon>Bacillati</taxon>
        <taxon>Bacillota</taxon>
        <taxon>Bacilli</taxon>
        <taxon>Bacillales</taxon>
        <taxon>Sporolactobacillaceae</taxon>
        <taxon>Sporolactobacillus</taxon>
    </lineage>
</organism>
<dbReference type="RefSeq" id="WP_353947625.1">
    <property type="nucleotide sequence ID" value="NZ_CP159510.1"/>
</dbReference>
<comment type="similarity">
    <text evidence="2">Belongs to the EamA transporter family.</text>
</comment>
<evidence type="ECO:0000256" key="3">
    <source>
        <dbReference type="SAM" id="Phobius"/>
    </source>
</evidence>
<evidence type="ECO:0000313" key="5">
    <source>
        <dbReference type="EMBL" id="XCJ15895.1"/>
    </source>
</evidence>
<keyword evidence="3" id="KW-0472">Membrane</keyword>
<dbReference type="GO" id="GO:0016020">
    <property type="term" value="C:membrane"/>
    <property type="evidence" value="ECO:0007669"/>
    <property type="project" value="InterPro"/>
</dbReference>
<dbReference type="InterPro" id="IPR037185">
    <property type="entry name" value="EmrE-like"/>
</dbReference>
<feature type="transmembrane region" description="Helical" evidence="3">
    <location>
        <begin position="33"/>
        <end position="57"/>
    </location>
</feature>
<sequence length="109" mass="12433">MTELILLISMTILGSLGGYFFKRCTLNGLRLSIYFLVNLFTGGLFYVSGAILNIWLLKLLPYTVVYPLTAITYIWTLVFSYLFLQERINLRKITGVLLIIFGACLLVVR</sequence>
<keyword evidence="3" id="KW-0812">Transmembrane</keyword>
<dbReference type="AlphaFoldDB" id="A0AAU8IC71"/>
<keyword evidence="3" id="KW-1133">Transmembrane helix</keyword>
<evidence type="ECO:0000259" key="4">
    <source>
        <dbReference type="Pfam" id="PF00892"/>
    </source>
</evidence>
<dbReference type="Pfam" id="PF00892">
    <property type="entry name" value="EamA"/>
    <property type="match status" value="1"/>
</dbReference>
<accession>A0AAU8IC71</accession>
<comment type="subcellular location">
    <subcellularLocation>
        <location evidence="1">Endomembrane system</location>
        <topology evidence="1">Multi-pass membrane protein</topology>
    </subcellularLocation>
</comment>
<dbReference type="Gene3D" id="1.10.3730.20">
    <property type="match status" value="1"/>
</dbReference>
<evidence type="ECO:0000256" key="1">
    <source>
        <dbReference type="ARBA" id="ARBA00004127"/>
    </source>
</evidence>
<evidence type="ECO:0000256" key="2">
    <source>
        <dbReference type="ARBA" id="ARBA00007362"/>
    </source>
</evidence>
<feature type="transmembrane region" description="Helical" evidence="3">
    <location>
        <begin position="64"/>
        <end position="84"/>
    </location>
</feature>
<feature type="domain" description="EamA" evidence="4">
    <location>
        <begin position="31"/>
        <end position="107"/>
    </location>
</feature>
<protein>
    <submittedName>
        <fullName evidence="5">EamA family transporter</fullName>
    </submittedName>
</protein>
<dbReference type="InterPro" id="IPR000620">
    <property type="entry name" value="EamA_dom"/>
</dbReference>
<proteinExistence type="inferred from homology"/>
<gene>
    <name evidence="5" type="ORF">ABNN70_09205</name>
</gene>
<reference evidence="5" key="1">
    <citation type="submission" date="2024-06" db="EMBL/GenBank/DDBJ databases">
        <authorList>
            <person name="Fan A."/>
            <person name="Zhang F.Y."/>
            <person name="Zhang L."/>
        </authorList>
    </citation>
    <scope>NUCLEOTIDE SEQUENCE</scope>
    <source>
        <strain evidence="5">Y61</strain>
    </source>
</reference>
<dbReference type="SUPFAM" id="SSF103481">
    <property type="entry name" value="Multidrug resistance efflux transporter EmrE"/>
    <property type="match status" value="1"/>
</dbReference>